<dbReference type="AlphaFoldDB" id="A0A521G4U8"/>
<reference evidence="1" key="1">
    <citation type="submission" date="2017-07" db="EMBL/GenBank/DDBJ databases">
        <title>The cable genome - Insights into the physiology and evolution of filamentous bacteria capable of sulfide oxidation via long distance electron transfer.</title>
        <authorList>
            <person name="Thorup C."/>
            <person name="Bjerg J.T."/>
            <person name="Schreiber L."/>
            <person name="Nielsen L.P."/>
            <person name="Kjeldsen K.U."/>
            <person name="Boesen T."/>
            <person name="Boggild A."/>
            <person name="Meysman F."/>
            <person name="Geelhoed J."/>
            <person name="Schramm A."/>
        </authorList>
    </citation>
    <scope>NUCLEOTIDE SEQUENCE [LARGE SCALE GENOMIC DNA]</scope>
    <source>
        <strain evidence="1">GS</strain>
    </source>
</reference>
<gene>
    <name evidence="1" type="ORF">CDV28_102177</name>
</gene>
<accession>A0A521G4U8</accession>
<protein>
    <submittedName>
        <fullName evidence="1">Uncharacterized protein</fullName>
    </submittedName>
</protein>
<evidence type="ECO:0000313" key="2">
    <source>
        <dbReference type="Proteomes" id="UP000316238"/>
    </source>
</evidence>
<dbReference type="Proteomes" id="UP000316238">
    <property type="component" value="Unassembled WGS sequence"/>
</dbReference>
<dbReference type="EMBL" id="NQJD01000002">
    <property type="protein sequence ID" value="TAA76049.1"/>
    <property type="molecule type" value="Genomic_DNA"/>
</dbReference>
<keyword evidence="2" id="KW-1185">Reference proteome</keyword>
<organism evidence="1 2">
    <name type="scientific">Candidatus Electronema aureum</name>
    <dbReference type="NCBI Taxonomy" id="2005002"/>
    <lineage>
        <taxon>Bacteria</taxon>
        <taxon>Pseudomonadati</taxon>
        <taxon>Thermodesulfobacteriota</taxon>
        <taxon>Desulfobulbia</taxon>
        <taxon>Desulfobulbales</taxon>
        <taxon>Desulfobulbaceae</taxon>
        <taxon>Candidatus Electronema</taxon>
    </lineage>
</organism>
<dbReference type="Pfam" id="PF03692">
    <property type="entry name" value="CxxCxxCC"/>
    <property type="match status" value="1"/>
</dbReference>
<dbReference type="InterPro" id="IPR005358">
    <property type="entry name" value="Puta_zinc/iron-chelating_dom"/>
</dbReference>
<name>A0A521G4U8_9BACT</name>
<comment type="caution">
    <text evidence="1">The sequence shown here is derived from an EMBL/GenBank/DDBJ whole genome shotgun (WGS) entry which is preliminary data.</text>
</comment>
<evidence type="ECO:0000313" key="1">
    <source>
        <dbReference type="EMBL" id="TAA76049.1"/>
    </source>
</evidence>
<dbReference type="PANTHER" id="PTHR35866:SF1">
    <property type="entry name" value="YKGJ FAMILY CYSTEINE CLUSTER PROTEIN"/>
    <property type="match status" value="1"/>
</dbReference>
<sequence length="255" mass="29826">MIEDLQQLSLSGPEIETKPFRFRCHTGVSCFLTCCRQVELRLFPYDVLRLKEHLLLGSTEFLEQHTRLGVGAHPFFPAVMLNMKASEGHPCPFLAASGCSVYHARPSACRTYPLERAVEKTSNNGNLQSRYFLTQHSYCQGHQEEHFYTVKLWEREQRLTEHNLFNDLWAEVDAFFATNPWQSEGKAGPLQQLAFMVCYNIDVFRAYTRQHNLLAGFRLERDRRRRIEQDDSELLKFGFDWLLHVLGNRRTLNPR</sequence>
<dbReference type="PANTHER" id="PTHR35866">
    <property type="entry name" value="PUTATIVE-RELATED"/>
    <property type="match status" value="1"/>
</dbReference>
<proteinExistence type="predicted"/>